<dbReference type="RefSeq" id="XP_025530517.1">
    <property type="nucleotide sequence ID" value="XM_025674281.1"/>
</dbReference>
<dbReference type="OrthoDB" id="5396831at2759"/>
<gene>
    <name evidence="2" type="ORF">BO86DRAFT_407580</name>
</gene>
<evidence type="ECO:0000256" key="1">
    <source>
        <dbReference type="SAM" id="MobiDB-lite"/>
    </source>
</evidence>
<proteinExistence type="predicted"/>
<evidence type="ECO:0000313" key="3">
    <source>
        <dbReference type="Proteomes" id="UP000249497"/>
    </source>
</evidence>
<dbReference type="EMBL" id="KZ824777">
    <property type="protein sequence ID" value="RAH84623.1"/>
    <property type="molecule type" value="Genomic_DNA"/>
</dbReference>
<evidence type="ECO:0000313" key="2">
    <source>
        <dbReference type="EMBL" id="RAH84623.1"/>
    </source>
</evidence>
<sequence length="310" mass="35568">MPTSSWRASPPPEPPLPRHWPGGIPSTIRNHATHIHNHGRLLDITRGWFLFVSERWISRKDAGVAEHEDVEYELRQRRTLVEQWAAANQSFRDAFQARAPRPASPRDYCPEARKGVGRTRQPQSQFLCLADVQAHNVLNRARWVKLLILLQDFNTPAGNGSICHQPLILDPNPTTDTQALPLSKADALRWLFLETADFEWITMAVDGTVLFLKRSDYWIWHGKKEKVAQLENFFIGMPGDFHKRIPHMNLSLLEILNTAWDQHLMRGFWPEAKTEFAKKVDEYAPGYRELEARHFAASGQFAALGNQLAD</sequence>
<reference evidence="2 3" key="1">
    <citation type="submission" date="2018-02" db="EMBL/GenBank/DDBJ databases">
        <title>The genomes of Aspergillus section Nigri reveals drivers in fungal speciation.</title>
        <authorList>
            <consortium name="DOE Joint Genome Institute"/>
            <person name="Vesth T.C."/>
            <person name="Nybo J."/>
            <person name="Theobald S."/>
            <person name="Brandl J."/>
            <person name="Frisvad J.C."/>
            <person name="Nielsen K.F."/>
            <person name="Lyhne E.K."/>
            <person name="Kogle M.E."/>
            <person name="Kuo A."/>
            <person name="Riley R."/>
            <person name="Clum A."/>
            <person name="Nolan M."/>
            <person name="Lipzen A."/>
            <person name="Salamov A."/>
            <person name="Henrissat B."/>
            <person name="Wiebenga A."/>
            <person name="De vries R.P."/>
            <person name="Grigoriev I.V."/>
            <person name="Mortensen U.H."/>
            <person name="Andersen M.R."/>
            <person name="Baker S.E."/>
        </authorList>
    </citation>
    <scope>NUCLEOTIDE SEQUENCE [LARGE SCALE GENOMIC DNA]</scope>
    <source>
        <strain evidence="2 3">CBS 114.51</strain>
    </source>
</reference>
<feature type="compositionally biased region" description="Pro residues" evidence="1">
    <location>
        <begin position="9"/>
        <end position="18"/>
    </location>
</feature>
<dbReference type="Proteomes" id="UP000249497">
    <property type="component" value="Unassembled WGS sequence"/>
</dbReference>
<protein>
    <submittedName>
        <fullName evidence="2">Uncharacterized protein</fullName>
    </submittedName>
</protein>
<dbReference type="AlphaFoldDB" id="A0A8T8X8W9"/>
<organism evidence="2 3">
    <name type="scientific">Aspergillus japonicus CBS 114.51</name>
    <dbReference type="NCBI Taxonomy" id="1448312"/>
    <lineage>
        <taxon>Eukaryota</taxon>
        <taxon>Fungi</taxon>
        <taxon>Dikarya</taxon>
        <taxon>Ascomycota</taxon>
        <taxon>Pezizomycotina</taxon>
        <taxon>Eurotiomycetes</taxon>
        <taxon>Eurotiomycetidae</taxon>
        <taxon>Eurotiales</taxon>
        <taxon>Aspergillaceae</taxon>
        <taxon>Aspergillus</taxon>
        <taxon>Aspergillus subgen. Circumdati</taxon>
    </lineage>
</organism>
<accession>A0A8T8X8W9</accession>
<dbReference type="GeneID" id="37177973"/>
<keyword evidence="3" id="KW-1185">Reference proteome</keyword>
<name>A0A8T8X8W9_ASPJA</name>
<feature type="region of interest" description="Disordered" evidence="1">
    <location>
        <begin position="1"/>
        <end position="20"/>
    </location>
</feature>